<keyword id="KW-0903">Direct protein sequencing</keyword>
<protein>
    <submittedName>
        <fullName>POLY(3-HYDROXYBUTYRIC acid) granule-associated 40 kDa protein</fullName>
    </submittedName>
</protein>
<name>Q9R5D5_ALLVI</name>
<accession>Q9R5D5</accession>
<reference key="1">
    <citation type="journal article" date="1992" name="FEMS Microbiol. Lett.">
        <title>Isolation and identification of granule-associated proteins relevant for poly(3-hydroxyalkanoic acid) biosynthesis in Chromatium vinosum D.</title>
        <authorList>
            <person name="Liebergesell M."/>
            <person name="Schmidt B."/>
            <person name="Steinbuchel A."/>
        </authorList>
    </citation>
    <scope>PROTEIN SEQUENCE</scope>
</reference>
<proteinExistence type="evidence at protein level"/>
<sequence>MFPIDIRPDKLTQEM</sequence>
<organism>
    <name type="scientific">Allochromatium vinosum</name>
    <name type="common">Chromatium vinosum</name>
    <dbReference type="NCBI Taxonomy" id="1049"/>
    <lineage>
        <taxon>Bacteria</taxon>
        <taxon>Pseudomonadati</taxon>
        <taxon>Pseudomonadota</taxon>
        <taxon>Gammaproteobacteria</taxon>
        <taxon>Chromatiales</taxon>
        <taxon>Chromatiaceae</taxon>
        <taxon>Allochromatium</taxon>
    </lineage>
</organism>